<dbReference type="OrthoDB" id="439808at2759"/>
<dbReference type="GO" id="GO:0005730">
    <property type="term" value="C:nucleolus"/>
    <property type="evidence" value="ECO:0007669"/>
    <property type="project" value="TreeGrafter"/>
</dbReference>
<dbReference type="Pfam" id="PF00076">
    <property type="entry name" value="RRM_1"/>
    <property type="match status" value="1"/>
</dbReference>
<evidence type="ECO:0000256" key="4">
    <source>
        <dbReference type="ARBA" id="ARBA00023242"/>
    </source>
</evidence>
<evidence type="ECO:0000313" key="8">
    <source>
        <dbReference type="EMBL" id="CAB3222849.1"/>
    </source>
</evidence>
<keyword evidence="3 5" id="KW-0694">RNA-binding</keyword>
<dbReference type="PANTHER" id="PTHR48039:SF5">
    <property type="entry name" value="RNA-BINDING PROTEIN 28"/>
    <property type="match status" value="1"/>
</dbReference>
<dbReference type="EMBL" id="CADEBC010000103">
    <property type="protein sequence ID" value="CAB3222849.1"/>
    <property type="molecule type" value="Genomic_DNA"/>
</dbReference>
<dbReference type="InterPro" id="IPR012677">
    <property type="entry name" value="Nucleotide-bd_a/b_plait_sf"/>
</dbReference>
<keyword evidence="4" id="KW-0539">Nucleus</keyword>
<evidence type="ECO:0000256" key="3">
    <source>
        <dbReference type="ARBA" id="ARBA00022884"/>
    </source>
</evidence>
<evidence type="ECO:0000256" key="2">
    <source>
        <dbReference type="ARBA" id="ARBA00022737"/>
    </source>
</evidence>
<dbReference type="InterPro" id="IPR035979">
    <property type="entry name" value="RBD_domain_sf"/>
</dbReference>
<evidence type="ECO:0000313" key="9">
    <source>
        <dbReference type="Proteomes" id="UP000494106"/>
    </source>
</evidence>
<comment type="subcellular location">
    <subcellularLocation>
        <location evidence="1">Nucleus</location>
    </subcellularLocation>
</comment>
<dbReference type="PANTHER" id="PTHR48039">
    <property type="entry name" value="RNA-BINDING MOTIF PROTEIN 14B"/>
    <property type="match status" value="1"/>
</dbReference>
<evidence type="ECO:0000259" key="7">
    <source>
        <dbReference type="PROSITE" id="PS50102"/>
    </source>
</evidence>
<dbReference type="PROSITE" id="PS50102">
    <property type="entry name" value="RRM"/>
    <property type="match status" value="1"/>
</dbReference>
<evidence type="ECO:0000256" key="6">
    <source>
        <dbReference type="SAM" id="MobiDB-lite"/>
    </source>
</evidence>
<keyword evidence="9" id="KW-1185">Reference proteome</keyword>
<protein>
    <recommendedName>
        <fullName evidence="7">RRM domain-containing protein</fullName>
    </recommendedName>
</protein>
<comment type="caution">
    <text evidence="8">The sequence shown here is derived from an EMBL/GenBank/DDBJ whole genome shotgun (WGS) entry which is preliminary data.</text>
</comment>
<proteinExistence type="predicted"/>
<evidence type="ECO:0000256" key="5">
    <source>
        <dbReference type="PROSITE-ProRule" id="PRU00176"/>
    </source>
</evidence>
<feature type="domain" description="RRM" evidence="7">
    <location>
        <begin position="29"/>
        <end position="100"/>
    </location>
</feature>
<accession>A0A8S0YT22</accession>
<name>A0A8S0YT22_ARCPL</name>
<feature type="compositionally biased region" description="Low complexity" evidence="6">
    <location>
        <begin position="13"/>
        <end position="22"/>
    </location>
</feature>
<sequence length="100" mass="11278">MGTMNDEFYSGVNDIKNNNINKDPPERNGRIIVRNISFKATKEALKEHFSKFGTVNEVNLLKKPDGRLVGCGFVHFEDVAIAEKAIKATNKRPFLGEKVR</sequence>
<dbReference type="GO" id="GO:0003729">
    <property type="term" value="F:mRNA binding"/>
    <property type="evidence" value="ECO:0007669"/>
    <property type="project" value="TreeGrafter"/>
</dbReference>
<feature type="region of interest" description="Disordered" evidence="6">
    <location>
        <begin position="1"/>
        <end position="27"/>
    </location>
</feature>
<organism evidence="8 9">
    <name type="scientific">Arctia plantaginis</name>
    <name type="common">Wood tiger moth</name>
    <name type="synonym">Phalaena plantaginis</name>
    <dbReference type="NCBI Taxonomy" id="874455"/>
    <lineage>
        <taxon>Eukaryota</taxon>
        <taxon>Metazoa</taxon>
        <taxon>Ecdysozoa</taxon>
        <taxon>Arthropoda</taxon>
        <taxon>Hexapoda</taxon>
        <taxon>Insecta</taxon>
        <taxon>Pterygota</taxon>
        <taxon>Neoptera</taxon>
        <taxon>Endopterygota</taxon>
        <taxon>Lepidoptera</taxon>
        <taxon>Glossata</taxon>
        <taxon>Ditrysia</taxon>
        <taxon>Noctuoidea</taxon>
        <taxon>Erebidae</taxon>
        <taxon>Arctiinae</taxon>
        <taxon>Arctia</taxon>
    </lineage>
</organism>
<dbReference type="InterPro" id="IPR000504">
    <property type="entry name" value="RRM_dom"/>
</dbReference>
<dbReference type="SUPFAM" id="SSF54928">
    <property type="entry name" value="RNA-binding domain, RBD"/>
    <property type="match status" value="1"/>
</dbReference>
<dbReference type="SMART" id="SM00360">
    <property type="entry name" value="RRM"/>
    <property type="match status" value="1"/>
</dbReference>
<keyword evidence="2" id="KW-0677">Repeat</keyword>
<dbReference type="Gene3D" id="3.30.70.330">
    <property type="match status" value="1"/>
</dbReference>
<dbReference type="InterPro" id="IPR051945">
    <property type="entry name" value="RRM_MRD1_RNA_proc_ribogen"/>
</dbReference>
<gene>
    <name evidence="8" type="ORF">APLA_LOCUS1311</name>
</gene>
<reference evidence="8 9" key="1">
    <citation type="submission" date="2020-04" db="EMBL/GenBank/DDBJ databases">
        <authorList>
            <person name="Wallbank WR R."/>
            <person name="Pardo Diaz C."/>
            <person name="Kozak K."/>
            <person name="Martin S."/>
            <person name="Jiggins C."/>
            <person name="Moest M."/>
            <person name="Warren A I."/>
            <person name="Byers J.R.P. K."/>
            <person name="Montejo-Kovacevich G."/>
            <person name="Yen C E."/>
        </authorList>
    </citation>
    <scope>NUCLEOTIDE SEQUENCE [LARGE SCALE GENOMIC DNA]</scope>
</reference>
<dbReference type="AlphaFoldDB" id="A0A8S0YT22"/>
<dbReference type="Proteomes" id="UP000494106">
    <property type="component" value="Unassembled WGS sequence"/>
</dbReference>
<evidence type="ECO:0000256" key="1">
    <source>
        <dbReference type="ARBA" id="ARBA00004123"/>
    </source>
</evidence>